<reference evidence="2 3" key="1">
    <citation type="submission" date="2018-05" db="EMBL/GenBank/DDBJ databases">
        <title>Genome sequencing and assembly of the regulated plant pathogen Lachnellula willkommii and related sister species for the development of diagnostic species identification markers.</title>
        <authorList>
            <person name="Giroux E."/>
            <person name="Bilodeau G."/>
        </authorList>
    </citation>
    <scope>NUCLEOTIDE SEQUENCE [LARGE SCALE GENOMIC DNA]</scope>
    <source>
        <strain evidence="2 3">CBS 172.35</strain>
    </source>
</reference>
<comment type="caution">
    <text evidence="2">The sequence shown here is derived from an EMBL/GenBank/DDBJ whole genome shotgun (WGS) entry which is preliminary data.</text>
</comment>
<feature type="region of interest" description="Disordered" evidence="1">
    <location>
        <begin position="29"/>
        <end position="69"/>
    </location>
</feature>
<feature type="compositionally biased region" description="Polar residues" evidence="1">
    <location>
        <begin position="52"/>
        <end position="68"/>
    </location>
</feature>
<gene>
    <name evidence="2" type="ORF">LAWI1_G003727</name>
</gene>
<sequence length="95" mass="9907">MVSHGISTYLKLAEGYQQAHSFARVATVGRYPNSPQDRPALSEASPVPGSVAPSNSAKAKPHVQSSTPGGALPSISLSFSLATILPPEPKDFDFS</sequence>
<proteinExistence type="predicted"/>
<dbReference type="EMBL" id="QGML01000608">
    <property type="protein sequence ID" value="TVY91239.1"/>
    <property type="molecule type" value="Genomic_DNA"/>
</dbReference>
<keyword evidence="3" id="KW-1185">Reference proteome</keyword>
<protein>
    <submittedName>
        <fullName evidence="2">Uncharacterized protein</fullName>
    </submittedName>
</protein>
<accession>A0A559ME36</accession>
<evidence type="ECO:0000313" key="2">
    <source>
        <dbReference type="EMBL" id="TVY91239.1"/>
    </source>
</evidence>
<dbReference type="Proteomes" id="UP000315522">
    <property type="component" value="Unassembled WGS sequence"/>
</dbReference>
<evidence type="ECO:0000313" key="3">
    <source>
        <dbReference type="Proteomes" id="UP000315522"/>
    </source>
</evidence>
<organism evidence="2 3">
    <name type="scientific">Lachnellula willkommii</name>
    <dbReference type="NCBI Taxonomy" id="215461"/>
    <lineage>
        <taxon>Eukaryota</taxon>
        <taxon>Fungi</taxon>
        <taxon>Dikarya</taxon>
        <taxon>Ascomycota</taxon>
        <taxon>Pezizomycotina</taxon>
        <taxon>Leotiomycetes</taxon>
        <taxon>Helotiales</taxon>
        <taxon>Lachnaceae</taxon>
        <taxon>Lachnellula</taxon>
    </lineage>
</organism>
<name>A0A559ME36_9HELO</name>
<evidence type="ECO:0000256" key="1">
    <source>
        <dbReference type="SAM" id="MobiDB-lite"/>
    </source>
</evidence>
<dbReference type="AlphaFoldDB" id="A0A559ME36"/>